<sequence>MALESSNNGSCRSLKIVSLVWGCELTKETPTYTFEVPEDRHYKQQLALRTICLGEKAKDEFHVVEIVPQKDSKESAPVCLANLKLSVLPMITTLGLDLNPPVTFRLKSGSGPVYLSGQHMSAFNAWNDSEEDDEEEEESLEDEEMEESSKEESPVKPVKATESKRSVAAAKKGSELPAQEQSQEVEQEWKQLGTT</sequence>
<protein>
    <submittedName>
        <fullName evidence="1">Uncharacterized protein</fullName>
    </submittedName>
</protein>
<dbReference type="EMBL" id="CM037625">
    <property type="protein sequence ID" value="KAH7997676.1"/>
    <property type="molecule type" value="Genomic_DNA"/>
</dbReference>
<keyword evidence="2" id="KW-1185">Reference proteome</keyword>
<dbReference type="Proteomes" id="UP000827872">
    <property type="component" value="Linkage Group LG12"/>
</dbReference>
<evidence type="ECO:0000313" key="2">
    <source>
        <dbReference type="Proteomes" id="UP000827872"/>
    </source>
</evidence>
<proteinExistence type="predicted"/>
<evidence type="ECO:0000313" key="1">
    <source>
        <dbReference type="EMBL" id="KAH7997676.1"/>
    </source>
</evidence>
<gene>
    <name evidence="1" type="ORF">K3G42_005263</name>
</gene>
<name>A0ACB8EXF2_9SAUR</name>
<comment type="caution">
    <text evidence="1">The sequence shown here is derived from an EMBL/GenBank/DDBJ whole genome shotgun (WGS) entry which is preliminary data.</text>
</comment>
<organism evidence="1 2">
    <name type="scientific">Sphaerodactylus townsendi</name>
    <dbReference type="NCBI Taxonomy" id="933632"/>
    <lineage>
        <taxon>Eukaryota</taxon>
        <taxon>Metazoa</taxon>
        <taxon>Chordata</taxon>
        <taxon>Craniata</taxon>
        <taxon>Vertebrata</taxon>
        <taxon>Euteleostomi</taxon>
        <taxon>Lepidosauria</taxon>
        <taxon>Squamata</taxon>
        <taxon>Bifurcata</taxon>
        <taxon>Gekkota</taxon>
        <taxon>Sphaerodactylidae</taxon>
        <taxon>Sphaerodactylus</taxon>
    </lineage>
</organism>
<accession>A0ACB8EXF2</accession>
<reference evidence="1" key="1">
    <citation type="submission" date="2021-08" db="EMBL/GenBank/DDBJ databases">
        <title>The first chromosome-level gecko genome reveals the dynamic sex chromosomes of Neotropical dwarf geckos (Sphaerodactylidae: Sphaerodactylus).</title>
        <authorList>
            <person name="Pinto B.J."/>
            <person name="Keating S.E."/>
            <person name="Gamble T."/>
        </authorList>
    </citation>
    <scope>NUCLEOTIDE SEQUENCE</scope>
    <source>
        <strain evidence="1">TG3544</strain>
    </source>
</reference>